<comment type="subcellular location">
    <subcellularLocation>
        <location evidence="1">Cell membrane</location>
    </subcellularLocation>
</comment>
<dbReference type="PANTHER" id="PTHR22913">
    <property type="entry name" value="HYALURONAN SYNTHASE"/>
    <property type="match status" value="1"/>
</dbReference>
<dbReference type="Gene3D" id="3.90.550.10">
    <property type="entry name" value="Spore Coat Polysaccharide Biosynthesis Protein SpsA, Chain A"/>
    <property type="match status" value="1"/>
</dbReference>
<evidence type="ECO:0000256" key="6">
    <source>
        <dbReference type="ARBA" id="ARBA00023136"/>
    </source>
</evidence>
<accession>A0A382V406</accession>
<dbReference type="InterPro" id="IPR001173">
    <property type="entry name" value="Glyco_trans_2-like"/>
</dbReference>
<evidence type="ECO:0000313" key="8">
    <source>
        <dbReference type="EMBL" id="SVD40765.1"/>
    </source>
</evidence>
<dbReference type="Pfam" id="PF00535">
    <property type="entry name" value="Glycos_transf_2"/>
    <property type="match status" value="1"/>
</dbReference>
<dbReference type="EMBL" id="UINC01148718">
    <property type="protein sequence ID" value="SVD40765.1"/>
    <property type="molecule type" value="Genomic_DNA"/>
</dbReference>
<name>A0A382V406_9ZZZZ</name>
<evidence type="ECO:0000256" key="4">
    <source>
        <dbReference type="ARBA" id="ARBA00022676"/>
    </source>
</evidence>
<evidence type="ECO:0000256" key="2">
    <source>
        <dbReference type="ARBA" id="ARBA00006782"/>
    </source>
</evidence>
<dbReference type="GO" id="GO:0030213">
    <property type="term" value="P:hyaluronan biosynthetic process"/>
    <property type="evidence" value="ECO:0007669"/>
    <property type="project" value="TreeGrafter"/>
</dbReference>
<gene>
    <name evidence="8" type="ORF">METZ01_LOCUS393619</name>
</gene>
<dbReference type="GO" id="GO:0085029">
    <property type="term" value="P:extracellular matrix assembly"/>
    <property type="evidence" value="ECO:0007669"/>
    <property type="project" value="TreeGrafter"/>
</dbReference>
<proteinExistence type="inferred from homology"/>
<keyword evidence="4" id="KW-0328">Glycosyltransferase</keyword>
<comment type="similarity">
    <text evidence="2">Belongs to the NodC/HAS family.</text>
</comment>
<dbReference type="PANTHER" id="PTHR22913:SF12">
    <property type="entry name" value="MANNURONAN SYNTHASE"/>
    <property type="match status" value="1"/>
</dbReference>
<reference evidence="8" key="1">
    <citation type="submission" date="2018-05" db="EMBL/GenBank/DDBJ databases">
        <authorList>
            <person name="Lanie J.A."/>
            <person name="Ng W.-L."/>
            <person name="Kazmierczak K.M."/>
            <person name="Andrzejewski T.M."/>
            <person name="Davidsen T.M."/>
            <person name="Wayne K.J."/>
            <person name="Tettelin H."/>
            <person name="Glass J.I."/>
            <person name="Rusch D."/>
            <person name="Podicherti R."/>
            <person name="Tsui H.-C.T."/>
            <person name="Winkler M.E."/>
        </authorList>
    </citation>
    <scope>NUCLEOTIDE SEQUENCE</scope>
</reference>
<feature type="non-terminal residue" evidence="8">
    <location>
        <position position="288"/>
    </location>
</feature>
<dbReference type="GO" id="GO:0050501">
    <property type="term" value="F:hyaluronan synthase activity"/>
    <property type="evidence" value="ECO:0007669"/>
    <property type="project" value="TreeGrafter"/>
</dbReference>
<evidence type="ECO:0000256" key="3">
    <source>
        <dbReference type="ARBA" id="ARBA00022475"/>
    </source>
</evidence>
<dbReference type="SUPFAM" id="SSF53448">
    <property type="entry name" value="Nucleotide-diphospho-sugar transferases"/>
    <property type="match status" value="1"/>
</dbReference>
<dbReference type="AlphaFoldDB" id="A0A382V406"/>
<sequence>IVVWSYVDPYEKARNELQTQNRQYPLASLFVAVRNDEKLILDCVESMIGQTYKKREIFVVDDASEDNTANILRENFEDNPEVNLIYLKENVGKKKALAKAIEKSKGEIFAFTDSDSIWEKDAIEKIVTIFENEPGVGAISGHCNATNAEANILTRIQDLWYEKQYRLRKGFESVFGSVSCVSGPLACYRRAAVYNYIPKWENDTFLGKEFRFATDRTMTGFVLGGSTLGPRIKENYSESSFVKDEQYPNKNWNIVYSRSTRVKTMVPETLSRIISQRIRWNKSFIRNI</sequence>
<dbReference type="InterPro" id="IPR029044">
    <property type="entry name" value="Nucleotide-diphossugar_trans"/>
</dbReference>
<feature type="domain" description="Glycosyltransferase 2-like" evidence="7">
    <location>
        <begin position="28"/>
        <end position="194"/>
    </location>
</feature>
<keyword evidence="3" id="KW-1003">Cell membrane</keyword>
<feature type="non-terminal residue" evidence="8">
    <location>
        <position position="1"/>
    </location>
</feature>
<protein>
    <recommendedName>
        <fullName evidence="7">Glycosyltransferase 2-like domain-containing protein</fullName>
    </recommendedName>
</protein>
<organism evidence="8">
    <name type="scientific">marine metagenome</name>
    <dbReference type="NCBI Taxonomy" id="408172"/>
    <lineage>
        <taxon>unclassified sequences</taxon>
        <taxon>metagenomes</taxon>
        <taxon>ecological metagenomes</taxon>
    </lineage>
</organism>
<dbReference type="GO" id="GO:0005886">
    <property type="term" value="C:plasma membrane"/>
    <property type="evidence" value="ECO:0007669"/>
    <property type="project" value="UniProtKB-SubCell"/>
</dbReference>
<evidence type="ECO:0000256" key="1">
    <source>
        <dbReference type="ARBA" id="ARBA00004236"/>
    </source>
</evidence>
<keyword evidence="5" id="KW-0808">Transferase</keyword>
<evidence type="ECO:0000259" key="7">
    <source>
        <dbReference type="Pfam" id="PF00535"/>
    </source>
</evidence>
<keyword evidence="6" id="KW-0472">Membrane</keyword>
<dbReference type="CDD" id="cd06423">
    <property type="entry name" value="CESA_like"/>
    <property type="match status" value="1"/>
</dbReference>
<evidence type="ECO:0000256" key="5">
    <source>
        <dbReference type="ARBA" id="ARBA00022679"/>
    </source>
</evidence>